<evidence type="ECO:0000313" key="4">
    <source>
        <dbReference type="EMBL" id="MDI6104589.1"/>
    </source>
</evidence>
<dbReference type="InterPro" id="IPR036291">
    <property type="entry name" value="NAD(P)-bd_dom_sf"/>
</dbReference>
<evidence type="ECO:0000256" key="1">
    <source>
        <dbReference type="ARBA" id="ARBA00006328"/>
    </source>
</evidence>
<keyword evidence="5" id="KW-1185">Reference proteome</keyword>
<dbReference type="InterPro" id="IPR051164">
    <property type="entry name" value="NmrA-like_oxidored"/>
</dbReference>
<organism evidence="4 5">
    <name type="scientific">Actinoplanes sandaracinus</name>
    <dbReference type="NCBI Taxonomy" id="3045177"/>
    <lineage>
        <taxon>Bacteria</taxon>
        <taxon>Bacillati</taxon>
        <taxon>Actinomycetota</taxon>
        <taxon>Actinomycetes</taxon>
        <taxon>Micromonosporales</taxon>
        <taxon>Micromonosporaceae</taxon>
        <taxon>Actinoplanes</taxon>
    </lineage>
</organism>
<dbReference type="PANTHER" id="PTHR42748:SF7">
    <property type="entry name" value="NMRA LIKE REDOX SENSOR 1-RELATED"/>
    <property type="match status" value="1"/>
</dbReference>
<dbReference type="PANTHER" id="PTHR42748">
    <property type="entry name" value="NITROGEN METABOLITE REPRESSION PROTEIN NMRA FAMILY MEMBER"/>
    <property type="match status" value="1"/>
</dbReference>
<evidence type="ECO:0000259" key="3">
    <source>
        <dbReference type="Pfam" id="PF05368"/>
    </source>
</evidence>
<dbReference type="CDD" id="cd05251">
    <property type="entry name" value="NmrA_like_SDR_a"/>
    <property type="match status" value="1"/>
</dbReference>
<dbReference type="RefSeq" id="WP_282765984.1">
    <property type="nucleotide sequence ID" value="NZ_JASCTH010000035.1"/>
</dbReference>
<dbReference type="Proteomes" id="UP001241758">
    <property type="component" value="Unassembled WGS sequence"/>
</dbReference>
<evidence type="ECO:0000313" key="5">
    <source>
        <dbReference type="Proteomes" id="UP001241758"/>
    </source>
</evidence>
<dbReference type="Pfam" id="PF05368">
    <property type="entry name" value="NmrA"/>
    <property type="match status" value="1"/>
</dbReference>
<dbReference type="SUPFAM" id="SSF51735">
    <property type="entry name" value="NAD(P)-binding Rossmann-fold domains"/>
    <property type="match status" value="1"/>
</dbReference>
<accession>A0ABT6WXX0</accession>
<evidence type="ECO:0000256" key="2">
    <source>
        <dbReference type="ARBA" id="ARBA00022857"/>
    </source>
</evidence>
<gene>
    <name evidence="4" type="ORF">QLQ12_38965</name>
</gene>
<protein>
    <submittedName>
        <fullName evidence="4">NmrA/HSCARG family protein</fullName>
    </submittedName>
</protein>
<keyword evidence="2" id="KW-0521">NADP</keyword>
<proteinExistence type="inferred from homology"/>
<dbReference type="InterPro" id="IPR008030">
    <property type="entry name" value="NmrA-like"/>
</dbReference>
<sequence>MSRLIAVAGATGTQGGATARALLRAGHPVRALTRSPDSAAAGELARLGARLAYADFTDRASLDAALAGCAALFAVTTPFPGGVEREVADGVALLDAAAATGTIEHITLTSAANADRDTGIPHFDSKRRVERHLATLGVSWTVIAPAVFMEQYTRPPTPQGLRDGIFARAMAPGRPFTLIAAEDIGAFAARTLTSPAEFAGRRIDIASDVRTGEEIASILGAACGREVAYEEVPIEQVTERAPELAPMFRYFATVGLEVDVAGLRRDHPEIGWHGLADWAARQDWRLPA</sequence>
<comment type="similarity">
    <text evidence="1">Belongs to the NmrA-type oxidoreductase family.</text>
</comment>
<dbReference type="Gene3D" id="3.90.25.10">
    <property type="entry name" value="UDP-galactose 4-epimerase, domain 1"/>
    <property type="match status" value="1"/>
</dbReference>
<comment type="caution">
    <text evidence="4">The sequence shown here is derived from an EMBL/GenBank/DDBJ whole genome shotgun (WGS) entry which is preliminary data.</text>
</comment>
<name>A0ABT6WXX0_9ACTN</name>
<dbReference type="Gene3D" id="3.40.50.720">
    <property type="entry name" value="NAD(P)-binding Rossmann-like Domain"/>
    <property type="match status" value="1"/>
</dbReference>
<feature type="domain" description="NmrA-like" evidence="3">
    <location>
        <begin position="2"/>
        <end position="255"/>
    </location>
</feature>
<dbReference type="EMBL" id="JASCTH010000035">
    <property type="protein sequence ID" value="MDI6104589.1"/>
    <property type="molecule type" value="Genomic_DNA"/>
</dbReference>
<reference evidence="4 5" key="1">
    <citation type="submission" date="2023-05" db="EMBL/GenBank/DDBJ databases">
        <title>Actinoplanes sp. NEAU-A12 genome sequencing.</title>
        <authorList>
            <person name="Wang Z.-S."/>
        </authorList>
    </citation>
    <scope>NUCLEOTIDE SEQUENCE [LARGE SCALE GENOMIC DNA]</scope>
    <source>
        <strain evidence="4 5">NEAU-A12</strain>
    </source>
</reference>